<evidence type="ECO:0000313" key="1">
    <source>
        <dbReference type="EMBL" id="KOF72696.1"/>
    </source>
</evidence>
<reference evidence="1" key="1">
    <citation type="submission" date="2015-07" db="EMBL/GenBank/DDBJ databases">
        <title>MeaNS - Measles Nucleotide Surveillance Program.</title>
        <authorList>
            <person name="Tran T."/>
            <person name="Druce J."/>
        </authorList>
    </citation>
    <scope>NUCLEOTIDE SEQUENCE</scope>
    <source>
        <strain evidence="1">UCB-OBI-ISO-001</strain>
        <tissue evidence="1">Gonad</tissue>
    </source>
</reference>
<dbReference type="AlphaFoldDB" id="A0A0L8G6P7"/>
<name>A0A0L8G6P7_OCTBM</name>
<gene>
    <name evidence="1" type="ORF">OCBIM_22039060mg</name>
</gene>
<dbReference type="EMBL" id="KQ423531">
    <property type="protein sequence ID" value="KOF72696.1"/>
    <property type="molecule type" value="Genomic_DNA"/>
</dbReference>
<protein>
    <submittedName>
        <fullName evidence="1">Uncharacterized protein</fullName>
    </submittedName>
</protein>
<organism evidence="1">
    <name type="scientific">Octopus bimaculoides</name>
    <name type="common">California two-spotted octopus</name>
    <dbReference type="NCBI Taxonomy" id="37653"/>
    <lineage>
        <taxon>Eukaryota</taxon>
        <taxon>Metazoa</taxon>
        <taxon>Spiralia</taxon>
        <taxon>Lophotrochozoa</taxon>
        <taxon>Mollusca</taxon>
        <taxon>Cephalopoda</taxon>
        <taxon>Coleoidea</taxon>
        <taxon>Octopodiformes</taxon>
        <taxon>Octopoda</taxon>
        <taxon>Incirrata</taxon>
        <taxon>Octopodidae</taxon>
        <taxon>Octopus</taxon>
    </lineage>
</organism>
<proteinExistence type="predicted"/>
<sequence length="61" mass="6916">MFVFHIKIAIFRSNSAVLYIKDAILFSSAVLHINRMRFHSNIAVLHIKTAILHTQNGSTAH</sequence>
<accession>A0A0L8G6P7</accession>